<accession>A0A367KVY5</accession>
<dbReference type="CDD" id="cd02674">
    <property type="entry name" value="Peptidase_C19R"/>
    <property type="match status" value="1"/>
</dbReference>
<evidence type="ECO:0000256" key="3">
    <source>
        <dbReference type="ARBA" id="ARBA00022670"/>
    </source>
</evidence>
<dbReference type="STRING" id="4846.A0A367KVY5"/>
<keyword evidence="5 7" id="KW-0378">Hydrolase</keyword>
<gene>
    <name evidence="10" type="primary">USP15</name>
    <name evidence="10" type="ORF">CU098_012177</name>
</gene>
<sequence length="924" mass="106714">MEDRDNNSKKRTPEEATLVSENKRFRTELNVLKPPEPLIQLDLINQIKTKNEGYEFRFISKKWYVRWEAYCLGINSRPPPVNNSAIMNEKNKLKQGSEIEEDYLVIPLRAWNYLVLWHGLVNRSHELTFLKPNIAPPTKVKKLSSKPKFLVKKELLSDPIYHFNVYRVGQTTKRSQSFTISASCKAIEFQTSLLNTLDHSLGTQETFKLWLLNHENNHLLSRLRGSSSFVITTQFLNDKRFAIQIDTSSISDSSKLIDILPHSMNAKEFYLAVNLIKKKPPQEQAMPLSYKKTLGLIGLQNLGNTCYMNSALQCLSNTPQLTQWFTNNHYKQDLNTNNPLGLNGDLASAYAAILKDIWKENTNFTTASRSSISPREFKSTFERFNPHFVGFLQQDSQELLSFLLDGLHEDLNRVHDKPYIEIPDFDNQLSDLEIATRFWQYHTARNDSIIVDLFQGQYKSRLVCDECKKVSVTFDPFMYLSLPLAQQQDEKKREINIVYVPYLPSQKQLKTKVYLAQDATIEQLKQEVENNINLSSINYEYSLLVTEIVAERIYKVFDSTELVSSIQPTDHIYIYQLPCPSSSLDHPDWVIFPVYCSLQSSLRDDHTDKVSPIRQFGYPIVLAMKKGELQDGFDLYRVIVQHIERYCIVKLFEEDTLSPTIAPSKNALSVDLPQQPIHTTAAVTSAGGRPTTPVPNLFQIKVFECQTSSPGLFPQTSQATDWKKPAFQEDLVQQGQGVIIEWTLPKAQQAFGSSFSSIKTDAWHDFDETKTKNEITLQDCLDEFTSDERLTSEDSWYCPQCKKHQHASKKMDIWKLPEIMVVHLKRFSQFRRWGETKLNTFVDFPLTELDMTDKVLGPHEHRLVYDLYAVDNHYGGIGGGHYTAFAQNFLDKEWYEFNDTQVTRIESNEIKTNAAYLLFYKRRA</sequence>
<dbReference type="InterPro" id="IPR018200">
    <property type="entry name" value="USP_CS"/>
</dbReference>
<comment type="catalytic activity">
    <reaction evidence="1 7">
        <text>Thiol-dependent hydrolysis of ester, thioester, amide, peptide and isopeptide bonds formed by the C-terminal Gly of ubiquitin (a 76-residue protein attached to proteins as an intracellular targeting signal).</text>
        <dbReference type="EC" id="3.4.19.12"/>
    </reaction>
</comment>
<evidence type="ECO:0000256" key="2">
    <source>
        <dbReference type="ARBA" id="ARBA00009085"/>
    </source>
</evidence>
<dbReference type="Proteomes" id="UP000253551">
    <property type="component" value="Unassembled WGS sequence"/>
</dbReference>
<dbReference type="EMBL" id="PJQM01000170">
    <property type="protein sequence ID" value="RCI06368.1"/>
    <property type="molecule type" value="Genomic_DNA"/>
</dbReference>
<dbReference type="SUPFAM" id="SSF54001">
    <property type="entry name" value="Cysteine proteinases"/>
    <property type="match status" value="1"/>
</dbReference>
<feature type="domain" description="USP" evidence="8">
    <location>
        <begin position="297"/>
        <end position="923"/>
    </location>
</feature>
<name>A0A367KVY5_RHIST</name>
<evidence type="ECO:0000256" key="5">
    <source>
        <dbReference type="ARBA" id="ARBA00022801"/>
    </source>
</evidence>
<keyword evidence="6 7" id="KW-0788">Thiol protease</keyword>
<dbReference type="Pfam" id="PF00443">
    <property type="entry name" value="UCH"/>
    <property type="match status" value="1"/>
</dbReference>
<organism evidence="10 11">
    <name type="scientific">Rhizopus stolonifer</name>
    <name type="common">Rhizopus nigricans</name>
    <dbReference type="NCBI Taxonomy" id="4846"/>
    <lineage>
        <taxon>Eukaryota</taxon>
        <taxon>Fungi</taxon>
        <taxon>Fungi incertae sedis</taxon>
        <taxon>Mucoromycota</taxon>
        <taxon>Mucoromycotina</taxon>
        <taxon>Mucoromycetes</taxon>
        <taxon>Mucorales</taxon>
        <taxon>Mucorineae</taxon>
        <taxon>Rhizopodaceae</taxon>
        <taxon>Rhizopus</taxon>
    </lineage>
</organism>
<dbReference type="InterPro" id="IPR050185">
    <property type="entry name" value="Ub_carboxyl-term_hydrolase"/>
</dbReference>
<dbReference type="InterPro" id="IPR029346">
    <property type="entry name" value="USP_C"/>
</dbReference>
<dbReference type="PROSITE" id="PS50235">
    <property type="entry name" value="USP_3"/>
    <property type="match status" value="1"/>
</dbReference>
<dbReference type="PANTHER" id="PTHR21646:SF24">
    <property type="entry name" value="UBIQUITIN CARBOXYL-TERMINAL HYDROLASE"/>
    <property type="match status" value="1"/>
</dbReference>
<protein>
    <recommendedName>
        <fullName evidence="7">Ubiquitin carboxyl-terminal hydrolase</fullName>
        <ecNumber evidence="7">3.4.19.12</ecNumber>
    </recommendedName>
</protein>
<dbReference type="InterPro" id="IPR001394">
    <property type="entry name" value="Peptidase_C19_UCH"/>
</dbReference>
<evidence type="ECO:0000313" key="10">
    <source>
        <dbReference type="EMBL" id="RCI06368.1"/>
    </source>
</evidence>
<dbReference type="PANTHER" id="PTHR21646">
    <property type="entry name" value="UBIQUITIN CARBOXYL-TERMINAL HYDROLASE"/>
    <property type="match status" value="1"/>
</dbReference>
<dbReference type="SUPFAM" id="SSF143791">
    <property type="entry name" value="DUSP-like"/>
    <property type="match status" value="1"/>
</dbReference>
<dbReference type="InterPro" id="IPR028889">
    <property type="entry name" value="USP"/>
</dbReference>
<evidence type="ECO:0000256" key="4">
    <source>
        <dbReference type="ARBA" id="ARBA00022786"/>
    </source>
</evidence>
<dbReference type="EC" id="3.4.19.12" evidence="7"/>
<dbReference type="GO" id="GO:0016579">
    <property type="term" value="P:protein deubiquitination"/>
    <property type="evidence" value="ECO:0007669"/>
    <property type="project" value="InterPro"/>
</dbReference>
<comment type="caution">
    <text evidence="10">The sequence shown here is derived from an EMBL/GenBank/DDBJ whole genome shotgun (WGS) entry which is preliminary data.</text>
</comment>
<feature type="domain" description="DUSP" evidence="9">
    <location>
        <begin position="35"/>
        <end position="134"/>
    </location>
</feature>
<dbReference type="SMART" id="SM00695">
    <property type="entry name" value="DUSP"/>
    <property type="match status" value="1"/>
</dbReference>
<comment type="similarity">
    <text evidence="2 7">Belongs to the peptidase C19 family.</text>
</comment>
<proteinExistence type="inferred from homology"/>
<dbReference type="PROSITE" id="PS51283">
    <property type="entry name" value="DUSP"/>
    <property type="match status" value="1"/>
</dbReference>
<dbReference type="InterPro" id="IPR035927">
    <property type="entry name" value="DUSP-like_sf"/>
</dbReference>
<evidence type="ECO:0000313" key="11">
    <source>
        <dbReference type="Proteomes" id="UP000253551"/>
    </source>
</evidence>
<evidence type="ECO:0000259" key="8">
    <source>
        <dbReference type="PROSITE" id="PS50235"/>
    </source>
</evidence>
<dbReference type="Gene3D" id="3.30.2230.10">
    <property type="entry name" value="DUSP-like"/>
    <property type="match status" value="1"/>
</dbReference>
<dbReference type="Gene3D" id="3.90.70.10">
    <property type="entry name" value="Cysteine proteinases"/>
    <property type="match status" value="2"/>
</dbReference>
<evidence type="ECO:0000256" key="1">
    <source>
        <dbReference type="ARBA" id="ARBA00000707"/>
    </source>
</evidence>
<dbReference type="Pfam" id="PF14533">
    <property type="entry name" value="USP7_C2"/>
    <property type="match status" value="1"/>
</dbReference>
<keyword evidence="3 7" id="KW-0645">Protease</keyword>
<evidence type="ECO:0000259" key="9">
    <source>
        <dbReference type="PROSITE" id="PS51283"/>
    </source>
</evidence>
<dbReference type="InterPro" id="IPR006615">
    <property type="entry name" value="Pept_C19_DUSP"/>
</dbReference>
<keyword evidence="11" id="KW-1185">Reference proteome</keyword>
<dbReference type="InterPro" id="IPR038765">
    <property type="entry name" value="Papain-like_cys_pep_sf"/>
</dbReference>
<reference evidence="10 11" key="1">
    <citation type="journal article" date="2018" name="G3 (Bethesda)">
        <title>Phylogenetic and Phylogenomic Definition of Rhizopus Species.</title>
        <authorList>
            <person name="Gryganskyi A.P."/>
            <person name="Golan J."/>
            <person name="Dolatabadi S."/>
            <person name="Mondo S."/>
            <person name="Robb S."/>
            <person name="Idnurm A."/>
            <person name="Muszewska A."/>
            <person name="Steczkiewicz K."/>
            <person name="Masonjones S."/>
            <person name="Liao H.L."/>
            <person name="Gajdeczka M.T."/>
            <person name="Anike F."/>
            <person name="Vuek A."/>
            <person name="Anishchenko I.M."/>
            <person name="Voigt K."/>
            <person name="de Hoog G.S."/>
            <person name="Smith M.E."/>
            <person name="Heitman J."/>
            <person name="Vilgalys R."/>
            <person name="Stajich J.E."/>
        </authorList>
    </citation>
    <scope>NUCLEOTIDE SEQUENCE [LARGE SCALE GENOMIC DNA]</scope>
    <source>
        <strain evidence="10 11">LSU 92-RS-03</strain>
    </source>
</reference>
<dbReference type="PROSITE" id="PS00973">
    <property type="entry name" value="USP_2"/>
    <property type="match status" value="1"/>
</dbReference>
<dbReference type="Pfam" id="PF06337">
    <property type="entry name" value="DUSP"/>
    <property type="match status" value="1"/>
</dbReference>
<dbReference type="OrthoDB" id="292964at2759"/>
<dbReference type="GO" id="GO:0004843">
    <property type="term" value="F:cysteine-type deubiquitinase activity"/>
    <property type="evidence" value="ECO:0007669"/>
    <property type="project" value="UniProtKB-UniRule"/>
</dbReference>
<dbReference type="AlphaFoldDB" id="A0A367KVY5"/>
<evidence type="ECO:0000256" key="6">
    <source>
        <dbReference type="ARBA" id="ARBA00022807"/>
    </source>
</evidence>
<evidence type="ECO:0000256" key="7">
    <source>
        <dbReference type="RuleBase" id="RU366025"/>
    </source>
</evidence>
<dbReference type="GO" id="GO:0006508">
    <property type="term" value="P:proteolysis"/>
    <property type="evidence" value="ECO:0007669"/>
    <property type="project" value="UniProtKB-KW"/>
</dbReference>
<dbReference type="PROSITE" id="PS00972">
    <property type="entry name" value="USP_1"/>
    <property type="match status" value="1"/>
</dbReference>
<keyword evidence="4 7" id="KW-0833">Ubl conjugation pathway</keyword>